<proteinExistence type="predicted"/>
<keyword evidence="2" id="KW-1185">Reference proteome</keyword>
<organism evidence="1 2">
    <name type="scientific">Thalassoglobus polymorphus</name>
    <dbReference type="NCBI Taxonomy" id="2527994"/>
    <lineage>
        <taxon>Bacteria</taxon>
        <taxon>Pseudomonadati</taxon>
        <taxon>Planctomycetota</taxon>
        <taxon>Planctomycetia</taxon>
        <taxon>Planctomycetales</taxon>
        <taxon>Planctomycetaceae</taxon>
        <taxon>Thalassoglobus</taxon>
    </lineage>
</organism>
<reference evidence="1 2" key="1">
    <citation type="submission" date="2019-02" db="EMBL/GenBank/DDBJ databases">
        <title>Deep-cultivation of Planctomycetes and their phenomic and genomic characterization uncovers novel biology.</title>
        <authorList>
            <person name="Wiegand S."/>
            <person name="Jogler M."/>
            <person name="Boedeker C."/>
            <person name="Pinto D."/>
            <person name="Vollmers J."/>
            <person name="Rivas-Marin E."/>
            <person name="Kohn T."/>
            <person name="Peeters S.H."/>
            <person name="Heuer A."/>
            <person name="Rast P."/>
            <person name="Oberbeckmann S."/>
            <person name="Bunk B."/>
            <person name="Jeske O."/>
            <person name="Meyerdierks A."/>
            <person name="Storesund J.E."/>
            <person name="Kallscheuer N."/>
            <person name="Luecker S."/>
            <person name="Lage O.M."/>
            <person name="Pohl T."/>
            <person name="Merkel B.J."/>
            <person name="Hornburger P."/>
            <person name="Mueller R.-W."/>
            <person name="Bruemmer F."/>
            <person name="Labrenz M."/>
            <person name="Spormann A.M."/>
            <person name="Op den Camp H."/>
            <person name="Overmann J."/>
            <person name="Amann R."/>
            <person name="Jetten M.S.M."/>
            <person name="Mascher T."/>
            <person name="Medema M.H."/>
            <person name="Devos D.P."/>
            <person name="Kaster A.-K."/>
            <person name="Ovreas L."/>
            <person name="Rohde M."/>
            <person name="Galperin M.Y."/>
            <person name="Jogler C."/>
        </authorList>
    </citation>
    <scope>NUCLEOTIDE SEQUENCE [LARGE SCALE GENOMIC DNA]</scope>
    <source>
        <strain evidence="1 2">Mal48</strain>
    </source>
</reference>
<protein>
    <submittedName>
        <fullName evidence="1">Uncharacterized protein</fullName>
    </submittedName>
</protein>
<accession>A0A517QQX9</accession>
<dbReference type="Proteomes" id="UP000315724">
    <property type="component" value="Chromosome"/>
</dbReference>
<sequence length="57" mass="6679">MRIHKMNSKRSAYYVPFKSEGLLHFSHTICYTALGSFDRYWSVVVMSVRQANSHRAI</sequence>
<dbReference type="EMBL" id="CP036267">
    <property type="protein sequence ID" value="QDT34032.1"/>
    <property type="molecule type" value="Genomic_DNA"/>
</dbReference>
<dbReference type="AlphaFoldDB" id="A0A517QQX9"/>
<dbReference type="KEGG" id="tpol:Mal48_32910"/>
<gene>
    <name evidence="1" type="ORF">Mal48_32910</name>
</gene>
<evidence type="ECO:0000313" key="1">
    <source>
        <dbReference type="EMBL" id="QDT34032.1"/>
    </source>
</evidence>
<evidence type="ECO:0000313" key="2">
    <source>
        <dbReference type="Proteomes" id="UP000315724"/>
    </source>
</evidence>
<name>A0A517QQX9_9PLAN</name>